<dbReference type="InterPro" id="IPR008258">
    <property type="entry name" value="Transglycosylase_SLT_dom_1"/>
</dbReference>
<organism evidence="3 4">
    <name type="scientific">Membranihabitans marinus</name>
    <dbReference type="NCBI Taxonomy" id="1227546"/>
    <lineage>
        <taxon>Bacteria</taxon>
        <taxon>Pseudomonadati</taxon>
        <taxon>Bacteroidota</taxon>
        <taxon>Saprospiria</taxon>
        <taxon>Saprospirales</taxon>
        <taxon>Saprospiraceae</taxon>
        <taxon>Membranihabitans</taxon>
    </lineage>
</organism>
<sequence length="460" mass="52783">MQKYQYLYRRVITGIGALFGCLLPFLISAADPSSHKIMEHELGEHIDQLESIIPVMERNKAIDIALPYFNRFPHFTEHLIGQAVQYFPLIEQVLKKHHLPDDLKYIPFFESGFRKDVVSPAGAQGLWQFMEDTGRKYGLTINNEIDERLDYVKSTEAAARFLKSLHEELGSWALVLMAYNGGPYRVKRLVRESNTSNPQVIMDKMPKESQTYLSKMIAAKLIFKTYKQYGLQPRIPDPVHFYTLNTSYISSIDLNTISKEYNVDYSVLRQANPHLKYRKIRNANQNIINVHIPRYATKGKEVIEFRKQFYYISSEEQLEQLASFLGISKRKLEMANGFFDPGRSIGHTIAVQVTSSEYMTLDKAFGPPPARFLKKDLNLLMEENLTSKALSPGSGITPAFIARELYYLKPSESLIDVAMRLNISLKNIKEMNPDMNLYQSNRVYIPVNESSPGIDVANVR</sequence>
<dbReference type="Proteomes" id="UP000753961">
    <property type="component" value="Unassembled WGS sequence"/>
</dbReference>
<dbReference type="Pfam" id="PF01464">
    <property type="entry name" value="SLT"/>
    <property type="match status" value="1"/>
</dbReference>
<evidence type="ECO:0000256" key="1">
    <source>
        <dbReference type="ARBA" id="ARBA00007734"/>
    </source>
</evidence>
<evidence type="ECO:0000259" key="2">
    <source>
        <dbReference type="Pfam" id="PF01464"/>
    </source>
</evidence>
<accession>A0A953HNW2</accession>
<dbReference type="PANTHER" id="PTHR37423">
    <property type="entry name" value="SOLUBLE LYTIC MUREIN TRANSGLYCOSYLASE-RELATED"/>
    <property type="match status" value="1"/>
</dbReference>
<keyword evidence="4" id="KW-1185">Reference proteome</keyword>
<proteinExistence type="inferred from homology"/>
<name>A0A953HNW2_9BACT</name>
<evidence type="ECO:0000313" key="3">
    <source>
        <dbReference type="EMBL" id="MBY5959454.1"/>
    </source>
</evidence>
<comment type="caution">
    <text evidence="3">The sequence shown here is derived from an EMBL/GenBank/DDBJ whole genome shotgun (WGS) entry which is preliminary data.</text>
</comment>
<dbReference type="RefSeq" id="WP_222580991.1">
    <property type="nucleotide sequence ID" value="NZ_JAHVHU010000014.1"/>
</dbReference>
<gene>
    <name evidence="3" type="ORF">KUV50_14985</name>
</gene>
<dbReference type="EMBL" id="JAHVHU010000014">
    <property type="protein sequence ID" value="MBY5959454.1"/>
    <property type="molecule type" value="Genomic_DNA"/>
</dbReference>
<dbReference type="PROSITE" id="PS51257">
    <property type="entry name" value="PROKAR_LIPOPROTEIN"/>
    <property type="match status" value="1"/>
</dbReference>
<dbReference type="SUPFAM" id="SSF53955">
    <property type="entry name" value="Lysozyme-like"/>
    <property type="match status" value="1"/>
</dbReference>
<dbReference type="Gene3D" id="1.10.530.10">
    <property type="match status" value="1"/>
</dbReference>
<evidence type="ECO:0000313" key="4">
    <source>
        <dbReference type="Proteomes" id="UP000753961"/>
    </source>
</evidence>
<dbReference type="PANTHER" id="PTHR37423:SF2">
    <property type="entry name" value="MEMBRANE-BOUND LYTIC MUREIN TRANSGLYCOSYLASE C"/>
    <property type="match status" value="1"/>
</dbReference>
<dbReference type="InterPro" id="IPR023346">
    <property type="entry name" value="Lysozyme-like_dom_sf"/>
</dbReference>
<protein>
    <submittedName>
        <fullName evidence="3">Transglycosylase SLT domain-containing protein</fullName>
    </submittedName>
</protein>
<dbReference type="AlphaFoldDB" id="A0A953HNW2"/>
<dbReference type="CDD" id="cd16894">
    <property type="entry name" value="MltD-like"/>
    <property type="match status" value="1"/>
</dbReference>
<reference evidence="3" key="1">
    <citation type="submission" date="2021-06" db="EMBL/GenBank/DDBJ databases">
        <title>44 bacteria genomes isolated from Dapeng, Shenzhen.</title>
        <authorList>
            <person name="Zheng W."/>
            <person name="Yu S."/>
            <person name="Huang Y."/>
        </authorList>
    </citation>
    <scope>NUCLEOTIDE SEQUENCE</scope>
    <source>
        <strain evidence="3">DP5N28-2</strain>
    </source>
</reference>
<comment type="similarity">
    <text evidence="1">Belongs to the transglycosylase Slt family.</text>
</comment>
<feature type="domain" description="Transglycosylase SLT" evidence="2">
    <location>
        <begin position="91"/>
        <end position="198"/>
    </location>
</feature>